<dbReference type="RefSeq" id="YP_009278698.1">
    <property type="nucleotide sequence ID" value="NC_031010.1"/>
</dbReference>
<dbReference type="OrthoDB" id="1697at10239"/>
<proteinExistence type="predicted"/>
<protein>
    <submittedName>
        <fullName evidence="1">Putative RNA polymerase beta subunit</fullName>
    </submittedName>
</protein>
<reference evidence="1 2" key="1">
    <citation type="submission" date="2016-06" db="EMBL/GenBank/DDBJ databases">
        <authorList>
            <person name="Kjaerup R.B."/>
            <person name="Dalgaard T.S."/>
            <person name="Juul-Madsen H.R."/>
        </authorList>
    </citation>
    <scope>NUCLEOTIDE SEQUENCE [LARGE SCALE GENOMIC DNA]</scope>
</reference>
<gene>
    <name evidence="1" type="ORF">KWAN_93</name>
</gene>
<organism evidence="1 2">
    <name type="scientific">Erwinia phage vB_EamM_Kwan</name>
    <dbReference type="NCBI Taxonomy" id="1883374"/>
    <lineage>
        <taxon>Viruses</taxon>
        <taxon>Duplodnaviria</taxon>
        <taxon>Heunggongvirae</taxon>
        <taxon>Uroviricota</taxon>
        <taxon>Caudoviricetes</taxon>
        <taxon>Chimalliviridae</taxon>
        <taxon>Wellingtonvirus</taxon>
        <taxon>Wellingtonvirus wellington</taxon>
    </lineage>
</organism>
<sequence length="589" mass="66722">MFKDAIRRLQEDKRIATFNRAVAEGVGYTQAKDGIHERVNTILRRELTYDRDNNPRLPEGLGYVGYRFMSPFESFIFKISRQDSRSGRGKAPITIAETDTYMIGARFRIPGESKVLTRPMYLPFIRRGGLMNYWGTSYHVAPVIHQPGICQEHNGLFVNFDFTRKVSLKFGKHPVKILVNGRKEELYIPGTSNLYTPKNPTGHDADEKPLVYWLFGKYGFTDAIKRYTGVDVKIIPAYTIPEVDLEENVIISSGADPRVSRTIQYALQLPVSAFPNMDKPRWEQDEHTLLVMCGAFFKAAHYYASKQNSRSGLSQLTPLFTKLDEFSQEEDVANLNSPGVWKEVLGRSIMGTKTSDVELHRSMATHFGECPRYLSDTFRGELMVSDPDIDPDMDTFDFLMYATKLMIRTRLTRQDDIPSMFGKRLTVVDYLLLGTQGFTSTVSRIRWKLEGLDDKSSESCGTTVKGHLNKDINHNLVTRSITSNGAISFFNASTESMVLAVSTHAISQTETDNKKKKGGKTVNLNDRTKHASASHAVCGNIYYIPKSSPYKYGILNQYMQTSRNLVMGYNPKLETVVRETQDDISKIGR</sequence>
<evidence type="ECO:0000313" key="2">
    <source>
        <dbReference type="Proteomes" id="UP000202923"/>
    </source>
</evidence>
<accession>A0A1B2IE15</accession>
<evidence type="ECO:0000313" key="1">
    <source>
        <dbReference type="EMBL" id="ANZ49445.1"/>
    </source>
</evidence>
<dbReference type="GeneID" id="29061937"/>
<dbReference type="EMBL" id="KX397369">
    <property type="protein sequence ID" value="ANZ49445.1"/>
    <property type="molecule type" value="Genomic_DNA"/>
</dbReference>
<dbReference type="Proteomes" id="UP000202923">
    <property type="component" value="Genome"/>
</dbReference>
<dbReference type="KEGG" id="vg:29061937"/>
<name>A0A1B2IE15_9CAUD</name>